<dbReference type="EMBL" id="KB446546">
    <property type="protein sequence ID" value="EME38891.1"/>
    <property type="molecule type" value="Genomic_DNA"/>
</dbReference>
<name>M2YJ17_DOTSN</name>
<organism evidence="1 2">
    <name type="scientific">Dothistroma septosporum (strain NZE10 / CBS 128990)</name>
    <name type="common">Red band needle blight fungus</name>
    <name type="synonym">Mycosphaerella pini</name>
    <dbReference type="NCBI Taxonomy" id="675120"/>
    <lineage>
        <taxon>Eukaryota</taxon>
        <taxon>Fungi</taxon>
        <taxon>Dikarya</taxon>
        <taxon>Ascomycota</taxon>
        <taxon>Pezizomycotina</taxon>
        <taxon>Dothideomycetes</taxon>
        <taxon>Dothideomycetidae</taxon>
        <taxon>Mycosphaerellales</taxon>
        <taxon>Mycosphaerellaceae</taxon>
        <taxon>Dothistroma</taxon>
    </lineage>
</organism>
<protein>
    <submittedName>
        <fullName evidence="1">Uncharacterized protein</fullName>
    </submittedName>
</protein>
<gene>
    <name evidence="1" type="ORF">DOTSEDRAFT_75561</name>
</gene>
<evidence type="ECO:0000313" key="1">
    <source>
        <dbReference type="EMBL" id="EME38891.1"/>
    </source>
</evidence>
<dbReference type="Proteomes" id="UP000016933">
    <property type="component" value="Unassembled WGS sequence"/>
</dbReference>
<reference evidence="2" key="1">
    <citation type="journal article" date="2012" name="PLoS Genet.">
        <title>The genomes of the fungal plant pathogens Cladosporium fulvum and Dothistroma septosporum reveal adaptation to different hosts and lifestyles but also signatures of common ancestry.</title>
        <authorList>
            <person name="de Wit P.J.G.M."/>
            <person name="van der Burgt A."/>
            <person name="Oekmen B."/>
            <person name="Stergiopoulos I."/>
            <person name="Abd-Elsalam K.A."/>
            <person name="Aerts A.L."/>
            <person name="Bahkali A.H."/>
            <person name="Beenen H.G."/>
            <person name="Chettri P."/>
            <person name="Cox M.P."/>
            <person name="Datema E."/>
            <person name="de Vries R.P."/>
            <person name="Dhillon B."/>
            <person name="Ganley A.R."/>
            <person name="Griffiths S.A."/>
            <person name="Guo Y."/>
            <person name="Hamelin R.C."/>
            <person name="Henrissat B."/>
            <person name="Kabir M.S."/>
            <person name="Jashni M.K."/>
            <person name="Kema G."/>
            <person name="Klaubauf S."/>
            <person name="Lapidus A."/>
            <person name="Levasseur A."/>
            <person name="Lindquist E."/>
            <person name="Mehrabi R."/>
            <person name="Ohm R.A."/>
            <person name="Owen T.J."/>
            <person name="Salamov A."/>
            <person name="Schwelm A."/>
            <person name="Schijlen E."/>
            <person name="Sun H."/>
            <person name="van den Burg H.A."/>
            <person name="van Ham R.C.H.J."/>
            <person name="Zhang S."/>
            <person name="Goodwin S.B."/>
            <person name="Grigoriev I.V."/>
            <person name="Collemare J."/>
            <person name="Bradshaw R.E."/>
        </authorList>
    </citation>
    <scope>NUCLEOTIDE SEQUENCE [LARGE SCALE GENOMIC DNA]</scope>
    <source>
        <strain evidence="2">NZE10 / CBS 128990</strain>
    </source>
</reference>
<proteinExistence type="predicted"/>
<reference evidence="1 2" key="2">
    <citation type="journal article" date="2012" name="PLoS Pathog.">
        <title>Diverse lifestyles and strategies of plant pathogenesis encoded in the genomes of eighteen Dothideomycetes fungi.</title>
        <authorList>
            <person name="Ohm R.A."/>
            <person name="Feau N."/>
            <person name="Henrissat B."/>
            <person name="Schoch C.L."/>
            <person name="Horwitz B.A."/>
            <person name="Barry K.W."/>
            <person name="Condon B.J."/>
            <person name="Copeland A.C."/>
            <person name="Dhillon B."/>
            <person name="Glaser F."/>
            <person name="Hesse C.N."/>
            <person name="Kosti I."/>
            <person name="LaButti K."/>
            <person name="Lindquist E.A."/>
            <person name="Lucas S."/>
            <person name="Salamov A.A."/>
            <person name="Bradshaw R.E."/>
            <person name="Ciuffetti L."/>
            <person name="Hamelin R.C."/>
            <person name="Kema G.H.J."/>
            <person name="Lawrence C."/>
            <person name="Scott J.A."/>
            <person name="Spatafora J.W."/>
            <person name="Turgeon B.G."/>
            <person name="de Wit P.J.G.M."/>
            <person name="Zhong S."/>
            <person name="Goodwin S.B."/>
            <person name="Grigoriev I.V."/>
        </authorList>
    </citation>
    <scope>NUCLEOTIDE SEQUENCE [LARGE SCALE GENOMIC DNA]</scope>
    <source>
        <strain evidence="2">NZE10 / CBS 128990</strain>
    </source>
</reference>
<dbReference type="AlphaFoldDB" id="M2YJ17"/>
<accession>M2YJ17</accession>
<sequence>MNNPRWACHFHSWRHALSIVLIDHEHRHATPWWPERDSLVVSSHHDSRYSPEGRPELVKSLDHWPFCSTSKENAVENRPGRFAHSHQHRFAGENAL</sequence>
<dbReference type="HOGENOM" id="CLU_2359704_0_0_1"/>
<keyword evidence="2" id="KW-1185">Reference proteome</keyword>
<evidence type="ECO:0000313" key="2">
    <source>
        <dbReference type="Proteomes" id="UP000016933"/>
    </source>
</evidence>